<feature type="domain" description="SIS" evidence="12">
    <location>
        <begin position="288"/>
        <end position="427"/>
    </location>
</feature>
<dbReference type="CDD" id="cd00714">
    <property type="entry name" value="GFAT"/>
    <property type="match status" value="1"/>
</dbReference>
<keyword evidence="5 10" id="KW-0963">Cytoplasm</keyword>
<dbReference type="CDD" id="cd05008">
    <property type="entry name" value="SIS_GlmS_GlmD_1"/>
    <property type="match status" value="1"/>
</dbReference>
<organism evidence="13 14">
    <name type="scientific">Nocardioides albus</name>
    <dbReference type="NCBI Taxonomy" id="1841"/>
    <lineage>
        <taxon>Bacteria</taxon>
        <taxon>Bacillati</taxon>
        <taxon>Actinomycetota</taxon>
        <taxon>Actinomycetes</taxon>
        <taxon>Propionibacteriales</taxon>
        <taxon>Nocardioidaceae</taxon>
        <taxon>Nocardioides</taxon>
    </lineage>
</organism>
<dbReference type="Pfam" id="PF13522">
    <property type="entry name" value="GATase_6"/>
    <property type="match status" value="1"/>
</dbReference>
<dbReference type="FunFam" id="3.40.50.10490:FF:000001">
    <property type="entry name" value="Glutamine--fructose-6-phosphate aminotransferase [isomerizing]"/>
    <property type="match status" value="1"/>
</dbReference>
<dbReference type="PROSITE" id="PS51464">
    <property type="entry name" value="SIS"/>
    <property type="match status" value="2"/>
</dbReference>
<dbReference type="FunFam" id="3.40.50.10490:FF:000002">
    <property type="entry name" value="Glutamine--fructose-6-phosphate aminotransferase [isomerizing]"/>
    <property type="match status" value="1"/>
</dbReference>
<dbReference type="InterPro" id="IPR005855">
    <property type="entry name" value="GFAT"/>
</dbReference>
<evidence type="ECO:0000256" key="8">
    <source>
        <dbReference type="ARBA" id="ARBA00022737"/>
    </source>
</evidence>
<evidence type="ECO:0000256" key="7">
    <source>
        <dbReference type="ARBA" id="ARBA00022679"/>
    </source>
</evidence>
<dbReference type="EMBL" id="JACHXG010000001">
    <property type="protein sequence ID" value="MBB3087484.1"/>
    <property type="molecule type" value="Genomic_DNA"/>
</dbReference>
<keyword evidence="6 10" id="KW-0032">Aminotransferase</keyword>
<dbReference type="InterPro" id="IPR035466">
    <property type="entry name" value="GlmS/AgaS_SIS"/>
</dbReference>
<dbReference type="GO" id="GO:0006002">
    <property type="term" value="P:fructose 6-phosphate metabolic process"/>
    <property type="evidence" value="ECO:0007669"/>
    <property type="project" value="TreeGrafter"/>
</dbReference>
<proteinExistence type="inferred from homology"/>
<reference evidence="13 14" key="1">
    <citation type="submission" date="2020-08" db="EMBL/GenBank/DDBJ databases">
        <title>Genomic Encyclopedia of Type Strains, Phase III (KMG-III): the genomes of soil and plant-associated and newly described type strains.</title>
        <authorList>
            <person name="Whitman W."/>
        </authorList>
    </citation>
    <scope>NUCLEOTIDE SEQUENCE [LARGE SCALE GENOMIC DNA]</scope>
    <source>
        <strain evidence="13 14">CECT 3302</strain>
    </source>
</reference>
<dbReference type="SUPFAM" id="SSF56235">
    <property type="entry name" value="N-terminal nucleophile aminohydrolases (Ntn hydrolases)"/>
    <property type="match status" value="1"/>
</dbReference>
<comment type="function">
    <text evidence="10">Catalyzes the first step in hexosamine metabolism, converting fructose-6P into glucosamine-6P using glutamine as a nitrogen source.</text>
</comment>
<feature type="domain" description="SIS" evidence="12">
    <location>
        <begin position="460"/>
        <end position="604"/>
    </location>
</feature>
<dbReference type="GO" id="GO:0046349">
    <property type="term" value="P:amino sugar biosynthetic process"/>
    <property type="evidence" value="ECO:0007669"/>
    <property type="project" value="UniProtKB-ARBA"/>
</dbReference>
<dbReference type="GO" id="GO:0006047">
    <property type="term" value="P:UDP-N-acetylglucosamine metabolic process"/>
    <property type="evidence" value="ECO:0007669"/>
    <property type="project" value="TreeGrafter"/>
</dbReference>
<dbReference type="InterPro" id="IPR029055">
    <property type="entry name" value="Ntn_hydrolases_N"/>
</dbReference>
<gene>
    <name evidence="10" type="primary">glmS</name>
    <name evidence="13" type="ORF">FHS12_000407</name>
</gene>
<evidence type="ECO:0000256" key="3">
    <source>
        <dbReference type="ARBA" id="ARBA00012916"/>
    </source>
</evidence>
<dbReference type="CDD" id="cd05009">
    <property type="entry name" value="SIS_GlmS_GlmD_2"/>
    <property type="match status" value="1"/>
</dbReference>
<feature type="active site" description="Nucleophile; for GATase activity" evidence="10">
    <location>
        <position position="2"/>
    </location>
</feature>
<dbReference type="Pfam" id="PF01380">
    <property type="entry name" value="SIS"/>
    <property type="match status" value="2"/>
</dbReference>
<evidence type="ECO:0000256" key="1">
    <source>
        <dbReference type="ARBA" id="ARBA00001031"/>
    </source>
</evidence>
<dbReference type="PROSITE" id="PS51278">
    <property type="entry name" value="GATASE_TYPE_2"/>
    <property type="match status" value="1"/>
</dbReference>
<evidence type="ECO:0000256" key="5">
    <source>
        <dbReference type="ARBA" id="ARBA00022490"/>
    </source>
</evidence>
<comment type="subunit">
    <text evidence="10">Homodimer.</text>
</comment>
<dbReference type="InterPro" id="IPR046348">
    <property type="entry name" value="SIS_dom_sf"/>
</dbReference>
<keyword evidence="9" id="KW-0315">Glutamine amidotransferase</keyword>
<dbReference type="GO" id="GO:0097367">
    <property type="term" value="F:carbohydrate derivative binding"/>
    <property type="evidence" value="ECO:0007669"/>
    <property type="project" value="InterPro"/>
</dbReference>
<dbReference type="GO" id="GO:0006487">
    <property type="term" value="P:protein N-linked glycosylation"/>
    <property type="evidence" value="ECO:0007669"/>
    <property type="project" value="TreeGrafter"/>
</dbReference>
<comment type="catalytic activity">
    <reaction evidence="1 10">
        <text>D-fructose 6-phosphate + L-glutamine = D-glucosamine 6-phosphate + L-glutamate</text>
        <dbReference type="Rhea" id="RHEA:13237"/>
        <dbReference type="ChEBI" id="CHEBI:29985"/>
        <dbReference type="ChEBI" id="CHEBI:58359"/>
        <dbReference type="ChEBI" id="CHEBI:58725"/>
        <dbReference type="ChEBI" id="CHEBI:61527"/>
        <dbReference type="EC" id="2.6.1.16"/>
    </reaction>
</comment>
<evidence type="ECO:0000256" key="10">
    <source>
        <dbReference type="HAMAP-Rule" id="MF_00164"/>
    </source>
</evidence>
<dbReference type="RefSeq" id="WP_183541749.1">
    <property type="nucleotide sequence ID" value="NZ_BMQT01000001.1"/>
</dbReference>
<evidence type="ECO:0000256" key="9">
    <source>
        <dbReference type="ARBA" id="ARBA00022962"/>
    </source>
</evidence>
<dbReference type="InterPro" id="IPR017932">
    <property type="entry name" value="GATase_2_dom"/>
</dbReference>
<evidence type="ECO:0000256" key="2">
    <source>
        <dbReference type="ARBA" id="ARBA00004496"/>
    </source>
</evidence>
<sequence>MCGIVGYVGDRSAQGVVIDGLRRLEYRGYDSAGIALVADRELAVDKKAGKLANLEKAIADSPLPASTTGIGHTRWATHGGPTDGNAHPHVGRTGRVAVVHNGIIENFAELRASLESDGHEFTSQTDTEVAAHLLEREVVGGADLTVAMQKVCSILEGAFTFVAIDAEDPSRVVAARRNSPLVVGLGEGESFLGSDVAAFIEHTREALELDQDQVVTITREGATVTNFDGTVTEGRRFHVDWDLAAAEKDGHDWFMRKEILEQPRAVADSLLGRRTPSGSLHLDEMRLDDDELREVTKIIIIAAGTSFYAGMVAKYAIEHWCRISVEVELASEFRYRDPILDNSTLVVAISQSGETADTLQAIRHARSQRSKVLAICNTNGSTIPRESDAVIYTHAGPEIGVASTKGYVTQLVACYLLALYLAQVKGTMYGDEIDGVMTQLEAMPAAVEKVLETAPQVYDLAREYAGRRAFLFLGRHAGYPVALEGALKLKELAYLHAEGFAAGELKHGPIALVEEGLPIWCIVPPRGRDFLHDKMRSGIMEVRARGARTIALVEEGDDSVDAVSDTIIRLPKVPVLLQPLVAVVPLQLFACQLATELGYDVDQPRNLAKSVTVE</sequence>
<dbReference type="Gene3D" id="3.60.20.10">
    <property type="entry name" value="Glutamine Phosphoribosylpyrophosphate, subunit 1, domain 1"/>
    <property type="match status" value="1"/>
</dbReference>
<dbReference type="PANTHER" id="PTHR10937">
    <property type="entry name" value="GLUCOSAMINE--FRUCTOSE-6-PHOSPHATE AMINOTRANSFERASE, ISOMERIZING"/>
    <property type="match status" value="1"/>
</dbReference>
<evidence type="ECO:0000313" key="14">
    <source>
        <dbReference type="Proteomes" id="UP000577707"/>
    </source>
</evidence>
<dbReference type="FunFam" id="3.60.20.10:FF:000006">
    <property type="entry name" value="Glutamine--fructose-6-phosphate aminotransferase [isomerizing]"/>
    <property type="match status" value="1"/>
</dbReference>
<name>A0A7W5A0X9_9ACTN</name>
<keyword evidence="8" id="KW-0677">Repeat</keyword>
<dbReference type="NCBIfam" id="NF001484">
    <property type="entry name" value="PRK00331.1"/>
    <property type="match status" value="1"/>
</dbReference>
<feature type="initiator methionine" description="Removed" evidence="10">
    <location>
        <position position="1"/>
    </location>
</feature>
<comment type="subcellular location">
    <subcellularLocation>
        <location evidence="2 10">Cytoplasm</location>
    </subcellularLocation>
</comment>
<dbReference type="AlphaFoldDB" id="A0A7W5A0X9"/>
<evidence type="ECO:0000259" key="12">
    <source>
        <dbReference type="PROSITE" id="PS51464"/>
    </source>
</evidence>
<evidence type="ECO:0000256" key="6">
    <source>
        <dbReference type="ARBA" id="ARBA00022576"/>
    </source>
</evidence>
<accession>A0A7W5A0X9</accession>
<comment type="caution">
    <text evidence="13">The sequence shown here is derived from an EMBL/GenBank/DDBJ whole genome shotgun (WGS) entry which is preliminary data.</text>
</comment>
<feature type="active site" description="For Fru-6P isomerization activity" evidence="10">
    <location>
        <position position="609"/>
    </location>
</feature>
<dbReference type="InterPro" id="IPR047084">
    <property type="entry name" value="GFAT_N"/>
</dbReference>
<keyword evidence="7 10" id="KW-0808">Transferase</keyword>
<dbReference type="PANTHER" id="PTHR10937:SF0">
    <property type="entry name" value="GLUTAMINE--FRUCTOSE-6-PHOSPHATE TRANSAMINASE (ISOMERIZING)"/>
    <property type="match status" value="1"/>
</dbReference>
<dbReference type="GO" id="GO:0004360">
    <property type="term" value="F:glutamine-fructose-6-phosphate transaminase (isomerizing) activity"/>
    <property type="evidence" value="ECO:0007669"/>
    <property type="project" value="UniProtKB-UniRule"/>
</dbReference>
<evidence type="ECO:0000313" key="13">
    <source>
        <dbReference type="EMBL" id="MBB3087484.1"/>
    </source>
</evidence>
<dbReference type="HAMAP" id="MF_00164">
    <property type="entry name" value="GlmS"/>
    <property type="match status" value="1"/>
</dbReference>
<dbReference type="InterPro" id="IPR035490">
    <property type="entry name" value="GlmS/FrlB_SIS"/>
</dbReference>
<dbReference type="SUPFAM" id="SSF53697">
    <property type="entry name" value="SIS domain"/>
    <property type="match status" value="1"/>
</dbReference>
<protein>
    <recommendedName>
        <fullName evidence="4 10">Glutamine--fructose-6-phosphate aminotransferase [isomerizing]</fullName>
        <ecNumber evidence="3 10">2.6.1.16</ecNumber>
    </recommendedName>
    <alternativeName>
        <fullName evidence="10">D-fructose-6-phosphate amidotransferase</fullName>
    </alternativeName>
    <alternativeName>
        <fullName evidence="10">GFAT</fullName>
    </alternativeName>
    <alternativeName>
        <fullName evidence="10">Glucosamine-6-phosphate synthase</fullName>
    </alternativeName>
    <alternativeName>
        <fullName evidence="10">Hexosephosphate aminotransferase</fullName>
    </alternativeName>
    <alternativeName>
        <fullName evidence="10">L-glutamine--D-fructose-6-phosphate amidotransferase</fullName>
    </alternativeName>
</protein>
<dbReference type="Proteomes" id="UP000577707">
    <property type="component" value="Unassembled WGS sequence"/>
</dbReference>
<evidence type="ECO:0000256" key="4">
    <source>
        <dbReference type="ARBA" id="ARBA00016090"/>
    </source>
</evidence>
<dbReference type="NCBIfam" id="TIGR01135">
    <property type="entry name" value="glmS"/>
    <property type="match status" value="1"/>
</dbReference>
<dbReference type="GO" id="GO:0005829">
    <property type="term" value="C:cytosol"/>
    <property type="evidence" value="ECO:0007669"/>
    <property type="project" value="TreeGrafter"/>
</dbReference>
<dbReference type="EC" id="2.6.1.16" evidence="3 10"/>
<dbReference type="GO" id="GO:0005975">
    <property type="term" value="P:carbohydrate metabolic process"/>
    <property type="evidence" value="ECO:0007669"/>
    <property type="project" value="UniProtKB-UniRule"/>
</dbReference>
<dbReference type="InterPro" id="IPR001347">
    <property type="entry name" value="SIS_dom"/>
</dbReference>
<feature type="domain" description="Glutamine amidotransferase type-2" evidence="11">
    <location>
        <begin position="2"/>
        <end position="220"/>
    </location>
</feature>
<evidence type="ECO:0000259" key="11">
    <source>
        <dbReference type="PROSITE" id="PS51278"/>
    </source>
</evidence>
<keyword evidence="14" id="KW-1185">Reference proteome</keyword>
<dbReference type="Gene3D" id="3.40.50.10490">
    <property type="entry name" value="Glucose-6-phosphate isomerase like protein, domain 1"/>
    <property type="match status" value="2"/>
</dbReference>